<reference evidence="2 3" key="1">
    <citation type="submission" date="2021-03" db="EMBL/GenBank/DDBJ databases">
        <title>Genomic Encyclopedia of Type Strains, Phase IV (KMG-IV): sequencing the most valuable type-strain genomes for metagenomic binning, comparative biology and taxonomic classification.</title>
        <authorList>
            <person name="Goeker M."/>
        </authorList>
    </citation>
    <scope>NUCLEOTIDE SEQUENCE [LARGE SCALE GENOMIC DNA]</scope>
    <source>
        <strain evidence="2 3">DSM 27512</strain>
    </source>
</reference>
<dbReference type="PANTHER" id="PTHR35335:SF1">
    <property type="entry name" value="UPF0716 PROTEIN FXSA"/>
    <property type="match status" value="1"/>
</dbReference>
<evidence type="ECO:0000313" key="2">
    <source>
        <dbReference type="EMBL" id="MBP2027675.1"/>
    </source>
</evidence>
<comment type="caution">
    <text evidence="2">The sequence shown here is derived from an EMBL/GenBank/DDBJ whole genome shotgun (WGS) entry which is preliminary data.</text>
</comment>
<name>A0ABS4KK14_9FIRM</name>
<dbReference type="EMBL" id="JAGGLI010000014">
    <property type="protein sequence ID" value="MBP2027675.1"/>
    <property type="molecule type" value="Genomic_DNA"/>
</dbReference>
<evidence type="ECO:0000313" key="3">
    <source>
        <dbReference type="Proteomes" id="UP001314903"/>
    </source>
</evidence>
<feature type="transmembrane region" description="Helical" evidence="1">
    <location>
        <begin position="90"/>
        <end position="108"/>
    </location>
</feature>
<keyword evidence="1" id="KW-1133">Transmembrane helix</keyword>
<proteinExistence type="predicted"/>
<dbReference type="InterPro" id="IPR007313">
    <property type="entry name" value="FxsA"/>
</dbReference>
<dbReference type="PANTHER" id="PTHR35335">
    <property type="entry name" value="UPF0716 PROTEIN FXSA"/>
    <property type="match status" value="1"/>
</dbReference>
<protein>
    <submittedName>
        <fullName evidence="2">UPF0716 protein FxsA</fullName>
    </submittedName>
</protein>
<dbReference type="NCBIfam" id="NF008528">
    <property type="entry name" value="PRK11463.1-2"/>
    <property type="match status" value="1"/>
</dbReference>
<gene>
    <name evidence="2" type="ORF">J2Z35_001472</name>
</gene>
<accession>A0ABS4KK14</accession>
<feature type="transmembrane region" description="Helical" evidence="1">
    <location>
        <begin position="27"/>
        <end position="47"/>
    </location>
</feature>
<evidence type="ECO:0000256" key="1">
    <source>
        <dbReference type="SAM" id="Phobius"/>
    </source>
</evidence>
<sequence length="131" mass="14322">MFFKLILAFTVIPVIELWILIRLGSEIGILNTILIVFLTGVVGAFLAKKEGLGIVNRIRMDMSQGKMPADELINGLCVLVGGAMLLTPGIFTDLIGLSLVIPGTRNFIKTKIREKMKKGIESGTIIYYGPK</sequence>
<organism evidence="2 3">
    <name type="scientific">Acetoanaerobium pronyense</name>
    <dbReference type="NCBI Taxonomy" id="1482736"/>
    <lineage>
        <taxon>Bacteria</taxon>
        <taxon>Bacillati</taxon>
        <taxon>Bacillota</taxon>
        <taxon>Clostridia</taxon>
        <taxon>Peptostreptococcales</taxon>
        <taxon>Filifactoraceae</taxon>
        <taxon>Acetoanaerobium</taxon>
    </lineage>
</organism>
<keyword evidence="1" id="KW-0472">Membrane</keyword>
<dbReference type="Pfam" id="PF04186">
    <property type="entry name" value="FxsA"/>
    <property type="match status" value="1"/>
</dbReference>
<dbReference type="RefSeq" id="WP_209660739.1">
    <property type="nucleotide sequence ID" value="NZ_JAGGLI010000014.1"/>
</dbReference>
<feature type="transmembrane region" description="Helical" evidence="1">
    <location>
        <begin position="5"/>
        <end position="21"/>
    </location>
</feature>
<dbReference type="Proteomes" id="UP001314903">
    <property type="component" value="Unassembled WGS sequence"/>
</dbReference>
<keyword evidence="1" id="KW-0812">Transmembrane</keyword>
<keyword evidence="3" id="KW-1185">Reference proteome</keyword>